<dbReference type="NCBIfam" id="TIGR01593">
    <property type="entry name" value="holin_tox_secr"/>
    <property type="match status" value="1"/>
</dbReference>
<evidence type="ECO:0000256" key="4">
    <source>
        <dbReference type="ARBA" id="ARBA00023136"/>
    </source>
</evidence>
<evidence type="ECO:0000256" key="5">
    <source>
        <dbReference type="SAM" id="Phobius"/>
    </source>
</evidence>
<comment type="caution">
    <text evidence="6">The sequence shown here is derived from an EMBL/GenBank/DDBJ whole genome shotgun (WGS) entry which is preliminary data.</text>
</comment>
<dbReference type="AlphaFoldDB" id="J5UHI1"/>
<proteinExistence type="predicted"/>
<dbReference type="Proteomes" id="UP000005244">
    <property type="component" value="Unassembled WGS sequence"/>
</dbReference>
<accession>J5UHI1</accession>
<evidence type="ECO:0000256" key="1">
    <source>
        <dbReference type="ARBA" id="ARBA00004141"/>
    </source>
</evidence>
<reference evidence="6 7" key="1">
    <citation type="submission" date="2012-07" db="EMBL/GenBank/DDBJ databases">
        <authorList>
            <person name="Durkin A.S."/>
            <person name="McCorrison J."/>
            <person name="Torralba M."/>
            <person name="Gillis M."/>
            <person name="Methe B."/>
            <person name="Sutton G."/>
            <person name="Nelson K.E."/>
        </authorList>
    </citation>
    <scope>NUCLEOTIDE SEQUENCE [LARGE SCALE GENOMIC DNA]</scope>
    <source>
        <strain evidence="6 7">OBRC8</strain>
    </source>
</reference>
<evidence type="ECO:0000256" key="3">
    <source>
        <dbReference type="ARBA" id="ARBA00022989"/>
    </source>
</evidence>
<sequence>MISNLSNFGKLVYTMIAVILGAVANALGGFDSALRLLIVLIIADYITGIAVAIKLQKLDSSVGFTGLIKKVIILILVWIGFELDKSLGSQFLRNAIIFFYASNEGVSVLENTSKLGVPYPDKLKNILEQLKEKGGKSDA</sequence>
<evidence type="ECO:0000313" key="7">
    <source>
        <dbReference type="Proteomes" id="UP000005244"/>
    </source>
</evidence>
<name>J5UHI1_9FIRM</name>
<gene>
    <name evidence="6" type="ORF">HMPREF1143_1771</name>
</gene>
<dbReference type="RefSeq" id="WP_009531032.1">
    <property type="nucleotide sequence ID" value="NZ_ALNK01000021.1"/>
</dbReference>
<dbReference type="EMBL" id="ALNK01000021">
    <property type="protein sequence ID" value="EJU22584.1"/>
    <property type="molecule type" value="Genomic_DNA"/>
</dbReference>
<feature type="transmembrane region" description="Helical" evidence="5">
    <location>
        <begin position="12"/>
        <end position="30"/>
    </location>
</feature>
<feature type="transmembrane region" description="Helical" evidence="5">
    <location>
        <begin position="62"/>
        <end position="81"/>
    </location>
</feature>
<keyword evidence="7" id="KW-1185">Reference proteome</keyword>
<dbReference type="Pfam" id="PF05105">
    <property type="entry name" value="Phage_holin_4_1"/>
    <property type="match status" value="1"/>
</dbReference>
<protein>
    <submittedName>
        <fullName evidence="6">Toxin secretion/phage lysis holin</fullName>
    </submittedName>
</protein>
<keyword evidence="3 5" id="KW-1133">Transmembrane helix</keyword>
<evidence type="ECO:0000313" key="6">
    <source>
        <dbReference type="EMBL" id="EJU22584.1"/>
    </source>
</evidence>
<feature type="transmembrane region" description="Helical" evidence="5">
    <location>
        <begin position="36"/>
        <end position="55"/>
    </location>
</feature>
<keyword evidence="4 5" id="KW-0472">Membrane</keyword>
<keyword evidence="2 5" id="KW-0812">Transmembrane</keyword>
<evidence type="ECO:0000256" key="2">
    <source>
        <dbReference type="ARBA" id="ARBA00022692"/>
    </source>
</evidence>
<dbReference type="GO" id="GO:0016020">
    <property type="term" value="C:membrane"/>
    <property type="evidence" value="ECO:0007669"/>
    <property type="project" value="UniProtKB-SubCell"/>
</dbReference>
<organism evidence="6 7">
    <name type="scientific">Peptoanaerobacter stomatis</name>
    <dbReference type="NCBI Taxonomy" id="796937"/>
    <lineage>
        <taxon>Bacteria</taxon>
        <taxon>Bacillati</taxon>
        <taxon>Bacillota</taxon>
        <taxon>Clostridia</taxon>
        <taxon>Peptostreptococcales</taxon>
        <taxon>Filifactoraceae</taxon>
        <taxon>Peptoanaerobacter</taxon>
    </lineage>
</organism>
<dbReference type="InterPro" id="IPR006480">
    <property type="entry name" value="Phage_holin_4_1"/>
</dbReference>
<comment type="subcellular location">
    <subcellularLocation>
        <location evidence="1">Membrane</location>
        <topology evidence="1">Multi-pass membrane protein</topology>
    </subcellularLocation>
</comment>